<sequence>MQKHSLGPGSLDGFVILDWGYNQEDIRAVEEYLFNALVNHDNYGVIDMSYKPSIYRRGPNADNQSIYIAWWSPYLVVSDEFTTDHEE</sequence>
<dbReference type="Proteomes" id="UP000759103">
    <property type="component" value="Unassembled WGS sequence"/>
</dbReference>
<proteinExistence type="predicted"/>
<dbReference type="EMBL" id="JAHXZN010000002">
    <property type="protein sequence ID" value="MBW6530743.1"/>
    <property type="molecule type" value="Genomic_DNA"/>
</dbReference>
<reference evidence="1 2" key="1">
    <citation type="submission" date="2021-07" db="EMBL/GenBank/DDBJ databases">
        <title>Sphingomonas sp.</title>
        <authorList>
            <person name="Feng G."/>
            <person name="Li J."/>
            <person name="Pan M."/>
        </authorList>
    </citation>
    <scope>NUCLEOTIDE SEQUENCE [LARGE SCALE GENOMIC DNA]</scope>
    <source>
        <strain evidence="1 2">RRHST34</strain>
    </source>
</reference>
<evidence type="ECO:0000313" key="2">
    <source>
        <dbReference type="Proteomes" id="UP000759103"/>
    </source>
</evidence>
<keyword evidence="2" id="KW-1185">Reference proteome</keyword>
<name>A0ABS7BMB4_9SPHN</name>
<gene>
    <name evidence="1" type="ORF">KZ820_08345</name>
</gene>
<evidence type="ECO:0000313" key="1">
    <source>
        <dbReference type="EMBL" id="MBW6530743.1"/>
    </source>
</evidence>
<organism evidence="1 2">
    <name type="scientific">Sphingomonas citri</name>
    <dbReference type="NCBI Taxonomy" id="2862499"/>
    <lineage>
        <taxon>Bacteria</taxon>
        <taxon>Pseudomonadati</taxon>
        <taxon>Pseudomonadota</taxon>
        <taxon>Alphaproteobacteria</taxon>
        <taxon>Sphingomonadales</taxon>
        <taxon>Sphingomonadaceae</taxon>
        <taxon>Sphingomonas</taxon>
    </lineage>
</organism>
<accession>A0ABS7BMB4</accession>
<comment type="caution">
    <text evidence="1">The sequence shown here is derived from an EMBL/GenBank/DDBJ whole genome shotgun (WGS) entry which is preliminary data.</text>
</comment>
<protein>
    <submittedName>
        <fullName evidence="1">Uncharacterized protein</fullName>
    </submittedName>
</protein>